<dbReference type="GO" id="GO:0000976">
    <property type="term" value="F:transcription cis-regulatory region binding"/>
    <property type="evidence" value="ECO:0007669"/>
    <property type="project" value="TreeGrafter"/>
</dbReference>
<accession>A0A9W9UZT0</accession>
<dbReference type="InterPro" id="IPR051089">
    <property type="entry name" value="prtT"/>
</dbReference>
<feature type="compositionally biased region" description="Polar residues" evidence="6">
    <location>
        <begin position="119"/>
        <end position="147"/>
    </location>
</feature>
<keyword evidence="5" id="KW-0539">Nucleus</keyword>
<dbReference type="RefSeq" id="XP_056551205.1">
    <property type="nucleotide sequence ID" value="XM_056702205.1"/>
</dbReference>
<feature type="compositionally biased region" description="Basic and acidic residues" evidence="6">
    <location>
        <begin position="14"/>
        <end position="23"/>
    </location>
</feature>
<keyword evidence="3" id="KW-0238">DNA-binding</keyword>
<gene>
    <name evidence="7" type="ORF">N7496_009291</name>
</gene>
<evidence type="ECO:0000256" key="5">
    <source>
        <dbReference type="ARBA" id="ARBA00023242"/>
    </source>
</evidence>
<evidence type="ECO:0008006" key="9">
    <source>
        <dbReference type="Google" id="ProtNLM"/>
    </source>
</evidence>
<dbReference type="OrthoDB" id="3163292at2759"/>
<protein>
    <recommendedName>
        <fullName evidence="9">Transcription factor domain-containing protein</fullName>
    </recommendedName>
</protein>
<evidence type="ECO:0000313" key="8">
    <source>
        <dbReference type="Proteomes" id="UP001147782"/>
    </source>
</evidence>
<sequence>MRCIRPNASSSTKDSNEPCERCRRTNRACNIPSPRPLGRKRGAVGRYHGFEKAYRKMQAELKKARVSTDKASEIQTLSPGRDETEMLDLLLSNIHKNDQGNGDWELPAENRRAGHQKPLSPSSSTVNASGPPASESNQSPNVTTPYAPETITSHVSLEPVSNPLALMAEAAGAAQALETQAGPTDLSPASNFESVSGDGEGIGRYLLHRPGYVSLGLHLDRKVLESGIDALFAPSMESDRYSNYFRSPDANPPRDIGPDLDPVDLGLVSMEEAYALFPVYFSRLHLINGILDPMLHTPDYVRSRSSLLFTWILALTAQFDHGSGHLAKRLRLHGEKLSRHVHTCGYKTVEIVQGYYISLLSATPANTLSEERSWLYTMYAFGVAAELGLDQECRTRDQKEFDPYNTQNRLPEGAQSQRLLTFGERPAANSETPDSPSLEDRNYLQRLARNRERTWLRILLWERANSAACGRINAFPETELTCNIENWWMHPLADSTDKHTCAFILLRRHLATLQSEIRRQANIPHSDPHWVRDLVNTVFEPWRATWLPSPNTILPQPEELPNLYLYYVYVHNRLWTLSSALNISANSDRDLDVVREDCFDAAIHCCEVAVRDLPVVGEPMYCMLSPTWAMISYAAVLALKLFPYLHGSRPGYEVELLALLAQVALQLKRAGTTPSHRFGIAALLGQHLLVILRARASMLKDVVPIPEVQSVAPQHINGTNPDPGYHLGGNLPNCTASMEILSGAHVDNPLVSSYDPFLTTATMSTETDLGEEGFTDLLREIFGPGFGDVF</sequence>
<dbReference type="EMBL" id="JAPZBS010000008">
    <property type="protein sequence ID" value="KAJ5363578.1"/>
    <property type="molecule type" value="Genomic_DNA"/>
</dbReference>
<reference evidence="7" key="2">
    <citation type="journal article" date="2023" name="IMA Fungus">
        <title>Comparative genomic study of the Penicillium genus elucidates a diverse pangenome and 15 lateral gene transfer events.</title>
        <authorList>
            <person name="Petersen C."/>
            <person name="Sorensen T."/>
            <person name="Nielsen M.R."/>
            <person name="Sondergaard T.E."/>
            <person name="Sorensen J.L."/>
            <person name="Fitzpatrick D.A."/>
            <person name="Frisvad J.C."/>
            <person name="Nielsen K.L."/>
        </authorList>
    </citation>
    <scope>NUCLEOTIDE SEQUENCE</scope>
    <source>
        <strain evidence="7">IBT 29864</strain>
    </source>
</reference>
<keyword evidence="2" id="KW-0805">Transcription regulation</keyword>
<evidence type="ECO:0000256" key="2">
    <source>
        <dbReference type="ARBA" id="ARBA00023015"/>
    </source>
</evidence>
<evidence type="ECO:0000256" key="3">
    <source>
        <dbReference type="ARBA" id="ARBA00023125"/>
    </source>
</evidence>
<organism evidence="7 8">
    <name type="scientific">Penicillium cataractarum</name>
    <dbReference type="NCBI Taxonomy" id="2100454"/>
    <lineage>
        <taxon>Eukaryota</taxon>
        <taxon>Fungi</taxon>
        <taxon>Dikarya</taxon>
        <taxon>Ascomycota</taxon>
        <taxon>Pezizomycotina</taxon>
        <taxon>Eurotiomycetes</taxon>
        <taxon>Eurotiomycetidae</taxon>
        <taxon>Eurotiales</taxon>
        <taxon>Aspergillaceae</taxon>
        <taxon>Penicillium</taxon>
    </lineage>
</organism>
<dbReference type="GO" id="GO:0000981">
    <property type="term" value="F:DNA-binding transcription factor activity, RNA polymerase II-specific"/>
    <property type="evidence" value="ECO:0007669"/>
    <property type="project" value="TreeGrafter"/>
</dbReference>
<dbReference type="Proteomes" id="UP001147782">
    <property type="component" value="Unassembled WGS sequence"/>
</dbReference>
<feature type="region of interest" description="Disordered" evidence="6">
    <location>
        <begin position="1"/>
        <end position="44"/>
    </location>
</feature>
<comment type="subcellular location">
    <subcellularLocation>
        <location evidence="1">Nucleus</location>
    </subcellularLocation>
</comment>
<dbReference type="GeneID" id="81441384"/>
<reference evidence="7" key="1">
    <citation type="submission" date="2022-11" db="EMBL/GenBank/DDBJ databases">
        <authorList>
            <person name="Petersen C."/>
        </authorList>
    </citation>
    <scope>NUCLEOTIDE SEQUENCE</scope>
    <source>
        <strain evidence="7">IBT 29864</strain>
    </source>
</reference>
<keyword evidence="4" id="KW-0804">Transcription</keyword>
<evidence type="ECO:0000313" key="7">
    <source>
        <dbReference type="EMBL" id="KAJ5363578.1"/>
    </source>
</evidence>
<dbReference type="AlphaFoldDB" id="A0A9W9UZT0"/>
<evidence type="ECO:0000256" key="1">
    <source>
        <dbReference type="ARBA" id="ARBA00004123"/>
    </source>
</evidence>
<dbReference type="PANTHER" id="PTHR31845:SF17">
    <property type="entry name" value="ZN(II)2CYS6 TRANSCRIPTION FACTOR (EUROFUNG)"/>
    <property type="match status" value="1"/>
</dbReference>
<feature type="region of interest" description="Disordered" evidence="6">
    <location>
        <begin position="96"/>
        <end position="147"/>
    </location>
</feature>
<evidence type="ECO:0000256" key="6">
    <source>
        <dbReference type="SAM" id="MobiDB-lite"/>
    </source>
</evidence>
<proteinExistence type="predicted"/>
<name>A0A9W9UZT0_9EURO</name>
<dbReference type="GO" id="GO:0005634">
    <property type="term" value="C:nucleus"/>
    <property type="evidence" value="ECO:0007669"/>
    <property type="project" value="UniProtKB-SubCell"/>
</dbReference>
<evidence type="ECO:0000256" key="4">
    <source>
        <dbReference type="ARBA" id="ARBA00023163"/>
    </source>
</evidence>
<dbReference type="CDD" id="cd12148">
    <property type="entry name" value="fungal_TF_MHR"/>
    <property type="match status" value="1"/>
</dbReference>
<keyword evidence="8" id="KW-1185">Reference proteome</keyword>
<dbReference type="PANTHER" id="PTHR31845">
    <property type="entry name" value="FINGER DOMAIN PROTEIN, PUTATIVE-RELATED"/>
    <property type="match status" value="1"/>
</dbReference>
<comment type="caution">
    <text evidence="7">The sequence shown here is derived from an EMBL/GenBank/DDBJ whole genome shotgun (WGS) entry which is preliminary data.</text>
</comment>